<gene>
    <name evidence="6" type="primary">LOC115594279</name>
</gene>
<evidence type="ECO:0000256" key="4">
    <source>
        <dbReference type="SAM" id="MobiDB-lite"/>
    </source>
</evidence>
<dbReference type="GeneID" id="115594279"/>
<dbReference type="AlphaFoldDB" id="A0A671TLT2"/>
<dbReference type="InterPro" id="IPR027417">
    <property type="entry name" value="P-loop_NTPase"/>
</dbReference>
<evidence type="ECO:0000259" key="5">
    <source>
        <dbReference type="PROSITE" id="PS51720"/>
    </source>
</evidence>
<dbReference type="InterPro" id="IPR006703">
    <property type="entry name" value="G_AIG1"/>
</dbReference>
<dbReference type="RefSeq" id="XP_030294112.1">
    <property type="nucleotide sequence ID" value="XM_030438252.1"/>
</dbReference>
<reference evidence="6" key="1">
    <citation type="submission" date="2021-04" db="EMBL/GenBank/DDBJ databases">
        <authorList>
            <consortium name="Wellcome Sanger Institute Data Sharing"/>
        </authorList>
    </citation>
    <scope>NUCLEOTIDE SEQUENCE [LARGE SCALE GENOMIC DNA]</scope>
</reference>
<reference evidence="6" key="3">
    <citation type="submission" date="2025-09" db="UniProtKB">
        <authorList>
            <consortium name="Ensembl"/>
        </authorList>
    </citation>
    <scope>IDENTIFICATION</scope>
</reference>
<dbReference type="GeneTree" id="ENSGT01140000282522"/>
<dbReference type="FunFam" id="3.40.50.300:FF:000366">
    <property type="entry name" value="GTPase, IMAP family member 2"/>
    <property type="match status" value="1"/>
</dbReference>
<dbReference type="Gene3D" id="3.40.50.300">
    <property type="entry name" value="P-loop containing nucleotide triphosphate hydrolases"/>
    <property type="match status" value="2"/>
</dbReference>
<dbReference type="Pfam" id="PF04548">
    <property type="entry name" value="AIG1"/>
    <property type="match status" value="2"/>
</dbReference>
<keyword evidence="2" id="KW-0547">Nucleotide-binding</keyword>
<keyword evidence="3" id="KW-0342">GTP-binding</keyword>
<dbReference type="Ensembl" id="ENSSAUT00010003164.1">
    <property type="protein sequence ID" value="ENSSAUP00010002973.1"/>
    <property type="gene ID" value="ENSSAUG00010001508.1"/>
</dbReference>
<evidence type="ECO:0000256" key="1">
    <source>
        <dbReference type="ARBA" id="ARBA00008535"/>
    </source>
</evidence>
<name>A0A671TLT2_SPAAU</name>
<evidence type="ECO:0000313" key="7">
    <source>
        <dbReference type="Proteomes" id="UP000472265"/>
    </source>
</evidence>
<sequence length="499" mass="55443">MCSRLRYWQVNGSLSNEAACLNRPKFSFKEIVYFHSTAEVLCRSNMDPDPEPDPDPGLTIVLLGHSGVGKSASGNTILGQPAFESRLSFRSVTTDISTITEPVFGKQISVVDTPGILGSEEKIRTRCQEVLQSSTPCLFLVVVKIDRFTKEQEKAVDTAIRVIGDDGLKKGYLLFTAGDYLNNMQLDDYINEKPDAPLRPLVERFEGRRHVFNNKTPSEEQVKELLEKSGHLRKARPTTTRRIVLLGLPGGGKSSSGNTILGSGQFKSDWDLTSVSTVSMSKSAEVAGHWVTVVETPGFTDEEQLQSQKYQEIITESIAKAKPGPHAFVIVMKLCRMSGADSALLNNLTKLLSSDAPNYTMVVFTHGDVLGSQSIDQKIKPGTPVSECGGRYCVFENKGRRRSREQVNNFMKTINDMVAANNDECYTSERFNLAVRTRQPQATGTNEVPRHTEPRQSQTVDSGCWEAVCRRFCCCQRSDDTSSDNERQPLLHQNDQDTR</sequence>
<dbReference type="PANTHER" id="PTHR10903:SF188">
    <property type="entry name" value="GTPASE IMAP FAMILY MEMBER 2-LIKE-RELATED"/>
    <property type="match status" value="1"/>
</dbReference>
<dbReference type="PANTHER" id="PTHR10903">
    <property type="entry name" value="GTPASE, IMAP FAMILY MEMBER-RELATED"/>
    <property type="match status" value="1"/>
</dbReference>
<feature type="region of interest" description="Disordered" evidence="4">
    <location>
        <begin position="478"/>
        <end position="499"/>
    </location>
</feature>
<accession>A0A671TLT2</accession>
<organism evidence="6 7">
    <name type="scientific">Sparus aurata</name>
    <name type="common">Gilthead sea bream</name>
    <dbReference type="NCBI Taxonomy" id="8175"/>
    <lineage>
        <taxon>Eukaryota</taxon>
        <taxon>Metazoa</taxon>
        <taxon>Chordata</taxon>
        <taxon>Craniata</taxon>
        <taxon>Vertebrata</taxon>
        <taxon>Euteleostomi</taxon>
        <taxon>Actinopterygii</taxon>
        <taxon>Neopterygii</taxon>
        <taxon>Teleostei</taxon>
        <taxon>Neoteleostei</taxon>
        <taxon>Acanthomorphata</taxon>
        <taxon>Eupercaria</taxon>
        <taxon>Spariformes</taxon>
        <taxon>Sparidae</taxon>
        <taxon>Sparus</taxon>
    </lineage>
</organism>
<dbReference type="Proteomes" id="UP000472265">
    <property type="component" value="Chromosome 13"/>
</dbReference>
<dbReference type="OMA" id="KSITHEC"/>
<evidence type="ECO:0000256" key="2">
    <source>
        <dbReference type="ARBA" id="ARBA00022741"/>
    </source>
</evidence>
<keyword evidence="7" id="KW-1185">Reference proteome</keyword>
<protein>
    <submittedName>
        <fullName evidence="6">GTPase IMAP family member 8-like</fullName>
    </submittedName>
</protein>
<reference evidence="6" key="2">
    <citation type="submission" date="2025-08" db="UniProtKB">
        <authorList>
            <consortium name="Ensembl"/>
        </authorList>
    </citation>
    <scope>IDENTIFICATION</scope>
</reference>
<feature type="domain" description="AIG1-type G" evidence="5">
    <location>
        <begin position="55"/>
        <end position="249"/>
    </location>
</feature>
<dbReference type="InParanoid" id="A0A671TLT2"/>
<feature type="region of interest" description="Disordered" evidence="4">
    <location>
        <begin position="437"/>
        <end position="457"/>
    </location>
</feature>
<comment type="similarity">
    <text evidence="1">Belongs to the TRAFAC class TrmE-Era-EngA-EngB-Septin-like GTPase superfamily. AIG1/Toc34/Toc159-like paraseptin GTPase family. IAN subfamily.</text>
</comment>
<proteinExistence type="inferred from homology"/>
<dbReference type="OrthoDB" id="8954335at2759"/>
<dbReference type="PROSITE" id="PS51720">
    <property type="entry name" value="G_AIG1"/>
    <property type="match status" value="1"/>
</dbReference>
<dbReference type="InterPro" id="IPR045058">
    <property type="entry name" value="GIMA/IAN/Toc"/>
</dbReference>
<evidence type="ECO:0000313" key="6">
    <source>
        <dbReference type="Ensembl" id="ENSSAUP00010002973.1"/>
    </source>
</evidence>
<dbReference type="SUPFAM" id="SSF52540">
    <property type="entry name" value="P-loop containing nucleoside triphosphate hydrolases"/>
    <property type="match status" value="2"/>
</dbReference>
<evidence type="ECO:0000256" key="3">
    <source>
        <dbReference type="ARBA" id="ARBA00023134"/>
    </source>
</evidence>
<dbReference type="GO" id="GO:0005525">
    <property type="term" value="F:GTP binding"/>
    <property type="evidence" value="ECO:0007669"/>
    <property type="project" value="UniProtKB-KW"/>
</dbReference>